<comment type="caution">
    <text evidence="3">The sequence shown here is derived from an EMBL/GenBank/DDBJ whole genome shotgun (WGS) entry which is preliminary data.</text>
</comment>
<evidence type="ECO:0000313" key="4">
    <source>
        <dbReference type="Proteomes" id="UP000070483"/>
    </source>
</evidence>
<dbReference type="PATRIC" id="fig|157687.3.peg.934"/>
<name>A0A134AHV9_9FUSO</name>
<gene>
    <name evidence="3" type="ORF">HMPREF3180_00938</name>
</gene>
<feature type="coiled-coil region" evidence="1">
    <location>
        <begin position="1"/>
        <end position="56"/>
    </location>
</feature>
<dbReference type="AlphaFoldDB" id="A0A134AHV9"/>
<dbReference type="STRING" id="157687.HMPREF3180_00938"/>
<dbReference type="RefSeq" id="WP_060917749.1">
    <property type="nucleotide sequence ID" value="NZ_KQ960055.1"/>
</dbReference>
<keyword evidence="2" id="KW-0812">Transmembrane</keyword>
<dbReference type="EMBL" id="LSDD01000066">
    <property type="protein sequence ID" value="KXB67255.1"/>
    <property type="molecule type" value="Genomic_DNA"/>
</dbReference>
<dbReference type="Proteomes" id="UP000070483">
    <property type="component" value="Unassembled WGS sequence"/>
</dbReference>
<evidence type="ECO:0000256" key="1">
    <source>
        <dbReference type="SAM" id="Coils"/>
    </source>
</evidence>
<sequence>MRKYKKLNEKVNKQFEKIINRSEEVNKNMKEFIEVNNRMLDNFENLDKVLEDIDREFAKKTGILNQKDQIFLWTAVALQVSRIYIISEITKVENAGKGKLEDSLKNFQKKIFKNFEDKKDQINQEYRASLKQILTDKVPYDATNGGGKFELFKGANHRFATLGHDPILGFIFGTANILTNTITTVQIPLVSTYHVKYNEIYGNPQITELASTVLMLSKVGERIKEDKIAVALALIKQVIHIGTDLYTPKGIQIPGANLVLSKKNAENLTKYVSTGNIIKVTFSAIITMVINFIISVLHNLLYDENDDTSRDLYNVRTQKIVKVSNIIAEALNIVYVGGNIGIGMYKGNPASIKEGVKRIDLGGYIVAVHQIVKSSLVQEKIRREYLENKLYDKFLGENYSFLEEE</sequence>
<keyword evidence="4" id="KW-1185">Reference proteome</keyword>
<dbReference type="OrthoDB" id="3193516at2"/>
<keyword evidence="2" id="KW-0472">Membrane</keyword>
<organism evidence="3 4">
    <name type="scientific">Leptotrichia wadei</name>
    <dbReference type="NCBI Taxonomy" id="157687"/>
    <lineage>
        <taxon>Bacteria</taxon>
        <taxon>Fusobacteriati</taxon>
        <taxon>Fusobacteriota</taxon>
        <taxon>Fusobacteriia</taxon>
        <taxon>Fusobacteriales</taxon>
        <taxon>Leptotrichiaceae</taxon>
        <taxon>Leptotrichia</taxon>
    </lineage>
</organism>
<accession>A0A134AHV9</accession>
<evidence type="ECO:0000313" key="3">
    <source>
        <dbReference type="EMBL" id="KXB67255.1"/>
    </source>
</evidence>
<proteinExistence type="predicted"/>
<reference evidence="4" key="1">
    <citation type="submission" date="2016-01" db="EMBL/GenBank/DDBJ databases">
        <authorList>
            <person name="Mitreva M."/>
            <person name="Pepin K.H."/>
            <person name="Mihindukulasuriya K.A."/>
            <person name="Fulton R."/>
            <person name="Fronick C."/>
            <person name="O'Laughlin M."/>
            <person name="Miner T."/>
            <person name="Herter B."/>
            <person name="Rosa B.A."/>
            <person name="Cordes M."/>
            <person name="Tomlinson C."/>
            <person name="Wollam A."/>
            <person name="Palsikar V.B."/>
            <person name="Mardis E.R."/>
            <person name="Wilson R.K."/>
        </authorList>
    </citation>
    <scope>NUCLEOTIDE SEQUENCE [LARGE SCALE GENOMIC DNA]</scope>
    <source>
        <strain evidence="4">KA00185</strain>
    </source>
</reference>
<keyword evidence="2" id="KW-1133">Transmembrane helix</keyword>
<protein>
    <submittedName>
        <fullName evidence="3">Uncharacterized protein</fullName>
    </submittedName>
</protein>
<feature type="transmembrane region" description="Helical" evidence="2">
    <location>
        <begin position="280"/>
        <end position="302"/>
    </location>
</feature>
<keyword evidence="1" id="KW-0175">Coiled coil</keyword>
<evidence type="ECO:0000256" key="2">
    <source>
        <dbReference type="SAM" id="Phobius"/>
    </source>
</evidence>